<dbReference type="InterPro" id="IPR014729">
    <property type="entry name" value="Rossmann-like_a/b/a_fold"/>
</dbReference>
<dbReference type="Gene3D" id="3.60.20.10">
    <property type="entry name" value="Glutamine Phosphoribosylpyrophosphate, subunit 1, domain 1"/>
    <property type="match status" value="1"/>
</dbReference>
<evidence type="ECO:0000256" key="4">
    <source>
        <dbReference type="ARBA" id="ARBA00022741"/>
    </source>
</evidence>
<comment type="similarity">
    <text evidence="2">Belongs to the asparagine synthetase family.</text>
</comment>
<evidence type="ECO:0000256" key="7">
    <source>
        <dbReference type="ARBA" id="ARBA00048741"/>
    </source>
</evidence>
<evidence type="ECO:0000313" key="12">
    <source>
        <dbReference type="EMBL" id="ABK43094.1"/>
    </source>
</evidence>
<dbReference type="SUPFAM" id="SSF56235">
    <property type="entry name" value="N-terminal nucleophile aminohydrolases (Ntn hydrolases)"/>
    <property type="match status" value="1"/>
</dbReference>
<dbReference type="InterPro" id="IPR033738">
    <property type="entry name" value="AsnB_N"/>
</dbReference>
<evidence type="ECO:0000256" key="9">
    <source>
        <dbReference type="PIRSR" id="PIRSR001589-2"/>
    </source>
</evidence>
<keyword evidence="5 9" id="KW-0067">ATP-binding</keyword>
<dbReference type="InterPro" id="IPR006426">
    <property type="entry name" value="Asn_synth_AEB"/>
</dbReference>
<dbReference type="GO" id="GO:0005829">
    <property type="term" value="C:cytosol"/>
    <property type="evidence" value="ECO:0007669"/>
    <property type="project" value="TreeGrafter"/>
</dbReference>
<dbReference type="RefSeq" id="WP_011712261.1">
    <property type="nucleotide sequence ID" value="NC_008576.1"/>
</dbReference>
<dbReference type="CDD" id="cd01991">
    <property type="entry name" value="Asn_synthase_B_C"/>
    <property type="match status" value="1"/>
</dbReference>
<keyword evidence="8" id="KW-0028">Amino-acid biosynthesis</keyword>
<keyword evidence="12" id="KW-0436">Ligase</keyword>
<evidence type="ECO:0000256" key="1">
    <source>
        <dbReference type="ARBA" id="ARBA00005187"/>
    </source>
</evidence>
<feature type="binding site" evidence="9">
    <location>
        <position position="100"/>
    </location>
    <ligand>
        <name>L-glutamine</name>
        <dbReference type="ChEBI" id="CHEBI:58359"/>
    </ligand>
</feature>
<dbReference type="InterPro" id="IPR029055">
    <property type="entry name" value="Ntn_hydrolases_N"/>
</dbReference>
<dbReference type="InterPro" id="IPR017932">
    <property type="entry name" value="GATase_2_dom"/>
</dbReference>
<dbReference type="PIRSF" id="PIRSF001589">
    <property type="entry name" value="Asn_synthetase_glu-h"/>
    <property type="match status" value="1"/>
</dbReference>
<dbReference type="PROSITE" id="PS51278">
    <property type="entry name" value="GATASE_TYPE_2"/>
    <property type="match status" value="1"/>
</dbReference>
<keyword evidence="13" id="KW-1185">Reference proteome</keyword>
<dbReference type="KEGG" id="mgm:Mmc1_0573"/>
<evidence type="ECO:0000256" key="8">
    <source>
        <dbReference type="PIRSR" id="PIRSR001589-1"/>
    </source>
</evidence>
<accession>A0L551</accession>
<keyword evidence="6 8" id="KW-0315">Glutamine amidotransferase</keyword>
<dbReference type="EMBL" id="CP000471">
    <property type="protein sequence ID" value="ABK43094.1"/>
    <property type="molecule type" value="Genomic_DNA"/>
</dbReference>
<comment type="pathway">
    <text evidence="1">Amino-acid biosynthesis; L-asparagine biosynthesis; L-asparagine from L-aspartate (L-Gln route): step 1/1.</text>
</comment>
<feature type="site" description="Important for beta-aspartyl-AMP intermediate formation" evidence="10">
    <location>
        <position position="361"/>
    </location>
</feature>
<dbReference type="PANTHER" id="PTHR43284:SF1">
    <property type="entry name" value="ASPARAGINE SYNTHETASE"/>
    <property type="match status" value="1"/>
</dbReference>
<reference evidence="13" key="1">
    <citation type="journal article" date="2009" name="Appl. Environ. Microbiol.">
        <title>Complete genome sequence of the chemolithoautotrophic marine magnetotactic coccus strain MC-1.</title>
        <authorList>
            <person name="Schubbe S."/>
            <person name="Williams T.J."/>
            <person name="Xie G."/>
            <person name="Kiss H.E."/>
            <person name="Brettin T.S."/>
            <person name="Martinez D."/>
            <person name="Ross C.A."/>
            <person name="Schuler D."/>
            <person name="Cox B.L."/>
            <person name="Nealson K.H."/>
            <person name="Bazylinski D.A."/>
        </authorList>
    </citation>
    <scope>NUCLEOTIDE SEQUENCE [LARGE SCALE GENOMIC DNA]</scope>
    <source>
        <strain evidence="13">ATCC BAA-1437 / JCM 17883 / MC-1</strain>
    </source>
</reference>
<sequence>MCGILAEVGQQSPAAARQRALDRLRHRGPDHGGQWSAQQPVPVWLGHRRLAIVDTSSAGNQPLHLHAADLHLVGNGEIYNAPALQKTLEALGHVFHSHSDNEAILHAYREWGSDCLAHLEGMFAFVLWDARQQTLLAARDRMGIKPLFYAATPAGGLVLASEASALVGLDGVAQQGYEPQALSHVLAYGHIPDPYAIWRGVNKLSPGQFLRWTPQQGLRLHTYWSPPSQSDAPSDDQAWGQRFEQVLQEHLLSDVPLSLFLSGGLDSTSVAVGVKRLGHQLKAFSLGFPGHPRDESALAQATAERLGHPFEAVVMDGRDLLQQVDAALLQQDEPHLFGSYLTMLNICSAVAKEYKVVLSGDGGDELFAGYNWYRDIPTALPTLAPWKAALAKPLLRHSPLPAALLERARLAFACCSPLHRHAWRTSQRFLPAEVEALLRPAAIRYDDEAFLAPLQRWFTPELPLVRALQRIDLMSFCSNHVCAKVDRASMAHALEVRVPYLDRRLVEWAISRPADPREAQGSKPLIRDYIAPHVPAQVLEQRKQGFSLRTTPPANLESTFVAWIEQSPLISQSILRRDWPRFLRADDRLRAQKLWHLALLARWMHHHPA</sequence>
<proteinExistence type="inferred from homology"/>
<evidence type="ECO:0000256" key="10">
    <source>
        <dbReference type="PIRSR" id="PIRSR001589-3"/>
    </source>
</evidence>
<dbReference type="SUPFAM" id="SSF52402">
    <property type="entry name" value="Adenine nucleotide alpha hydrolases-like"/>
    <property type="match status" value="1"/>
</dbReference>
<comment type="catalytic activity">
    <reaction evidence="7">
        <text>L-aspartate + L-glutamine + ATP + H2O = L-asparagine + L-glutamate + AMP + diphosphate + H(+)</text>
        <dbReference type="Rhea" id="RHEA:12228"/>
        <dbReference type="ChEBI" id="CHEBI:15377"/>
        <dbReference type="ChEBI" id="CHEBI:15378"/>
        <dbReference type="ChEBI" id="CHEBI:29985"/>
        <dbReference type="ChEBI" id="CHEBI:29991"/>
        <dbReference type="ChEBI" id="CHEBI:30616"/>
        <dbReference type="ChEBI" id="CHEBI:33019"/>
        <dbReference type="ChEBI" id="CHEBI:58048"/>
        <dbReference type="ChEBI" id="CHEBI:58359"/>
        <dbReference type="ChEBI" id="CHEBI:456215"/>
        <dbReference type="EC" id="6.3.5.4"/>
    </reaction>
</comment>
<dbReference type="STRING" id="156889.Mmc1_0573"/>
<gene>
    <name evidence="12" type="ordered locus">Mmc1_0573</name>
</gene>
<evidence type="ECO:0000256" key="3">
    <source>
        <dbReference type="ARBA" id="ARBA00012737"/>
    </source>
</evidence>
<dbReference type="EC" id="6.3.5.4" evidence="3"/>
<dbReference type="GO" id="GO:0005524">
    <property type="term" value="F:ATP binding"/>
    <property type="evidence" value="ECO:0007669"/>
    <property type="project" value="UniProtKB-KW"/>
</dbReference>
<dbReference type="GO" id="GO:0006529">
    <property type="term" value="P:asparagine biosynthetic process"/>
    <property type="evidence" value="ECO:0007669"/>
    <property type="project" value="UniProtKB-KW"/>
</dbReference>
<evidence type="ECO:0000259" key="11">
    <source>
        <dbReference type="PROSITE" id="PS51278"/>
    </source>
</evidence>
<feature type="active site" description="For GATase activity" evidence="8">
    <location>
        <position position="2"/>
    </location>
</feature>
<feature type="binding site" evidence="9">
    <location>
        <begin position="359"/>
        <end position="360"/>
    </location>
    <ligand>
        <name>ATP</name>
        <dbReference type="ChEBI" id="CHEBI:30616"/>
    </ligand>
</feature>
<dbReference type="OrthoDB" id="9763290at2"/>
<dbReference type="PANTHER" id="PTHR43284">
    <property type="entry name" value="ASPARAGINE SYNTHETASE (GLUTAMINE-HYDROLYZING)"/>
    <property type="match status" value="1"/>
</dbReference>
<evidence type="ECO:0000256" key="2">
    <source>
        <dbReference type="ARBA" id="ARBA00005752"/>
    </source>
</evidence>
<name>A0L551_MAGMM</name>
<dbReference type="Pfam" id="PF13537">
    <property type="entry name" value="GATase_7"/>
    <property type="match status" value="1"/>
</dbReference>
<keyword evidence="4 9" id="KW-0547">Nucleotide-binding</keyword>
<dbReference type="Pfam" id="PF00733">
    <property type="entry name" value="Asn_synthase"/>
    <property type="match status" value="1"/>
</dbReference>
<dbReference type="GO" id="GO:0004066">
    <property type="term" value="F:asparagine synthase (glutamine-hydrolyzing) activity"/>
    <property type="evidence" value="ECO:0007669"/>
    <property type="project" value="UniProtKB-EC"/>
</dbReference>
<dbReference type="CDD" id="cd00712">
    <property type="entry name" value="AsnB"/>
    <property type="match status" value="1"/>
</dbReference>
<organism evidence="12 13">
    <name type="scientific">Magnetococcus marinus (strain ATCC BAA-1437 / JCM 17883 / MC-1)</name>
    <dbReference type="NCBI Taxonomy" id="156889"/>
    <lineage>
        <taxon>Bacteria</taxon>
        <taxon>Pseudomonadati</taxon>
        <taxon>Pseudomonadota</taxon>
        <taxon>Magnetococcia</taxon>
        <taxon>Magnetococcales</taxon>
        <taxon>Magnetococcaceae</taxon>
        <taxon>Magnetococcus</taxon>
    </lineage>
</organism>
<dbReference type="InterPro" id="IPR051786">
    <property type="entry name" value="ASN_synthetase/amidase"/>
</dbReference>
<reference evidence="12 13" key="2">
    <citation type="journal article" date="2012" name="Int. J. Syst. Evol. Microbiol.">
        <title>Magnetococcus marinus gen. nov., sp. nov., a marine, magnetotactic bacterium that represents a novel lineage (Magnetococcaceae fam. nov.; Magnetococcales ord. nov.) at the base of the Alphaproteobacteria.</title>
        <authorList>
            <person name="Bazylinski D.A."/>
            <person name="Williams T.J."/>
            <person name="Lefevre C.T."/>
            <person name="Berg R.J."/>
            <person name="Zhang C.L."/>
            <person name="Bowser S.S."/>
            <person name="Dean A.J."/>
            <person name="Beveridge T.J."/>
        </authorList>
    </citation>
    <scope>NUCLEOTIDE SEQUENCE [LARGE SCALE GENOMIC DNA]</scope>
    <source>
        <strain evidence="13">ATCC BAA-1437 / JCM 17883 / MC-1</strain>
    </source>
</reference>
<evidence type="ECO:0000313" key="13">
    <source>
        <dbReference type="Proteomes" id="UP000002586"/>
    </source>
</evidence>
<dbReference type="eggNOG" id="COG0367">
    <property type="taxonomic scope" value="Bacteria"/>
</dbReference>
<protein>
    <recommendedName>
        <fullName evidence="3">asparagine synthase (glutamine-hydrolyzing)</fullName>
        <ecNumber evidence="3">6.3.5.4</ecNumber>
    </recommendedName>
</protein>
<dbReference type="AlphaFoldDB" id="A0L551"/>
<dbReference type="HOGENOM" id="CLU_014658_3_1_5"/>
<dbReference type="Gene3D" id="3.40.50.620">
    <property type="entry name" value="HUPs"/>
    <property type="match status" value="1"/>
</dbReference>
<evidence type="ECO:0000256" key="6">
    <source>
        <dbReference type="ARBA" id="ARBA00022962"/>
    </source>
</evidence>
<dbReference type="Proteomes" id="UP000002586">
    <property type="component" value="Chromosome"/>
</dbReference>
<dbReference type="NCBIfam" id="TIGR01536">
    <property type="entry name" value="asn_synth_AEB"/>
    <property type="match status" value="1"/>
</dbReference>
<evidence type="ECO:0000256" key="5">
    <source>
        <dbReference type="ARBA" id="ARBA00022840"/>
    </source>
</evidence>
<dbReference type="InterPro" id="IPR001962">
    <property type="entry name" value="Asn_synthase"/>
</dbReference>
<feature type="domain" description="Glutamine amidotransferase type-2" evidence="11">
    <location>
        <begin position="2"/>
        <end position="215"/>
    </location>
</feature>
<keyword evidence="8" id="KW-0061">Asparagine biosynthesis</keyword>